<reference evidence="4" key="1">
    <citation type="journal article" date="2017" name="Genome Biol.">
        <title>Comparative genomics reveals high biological diversity and specific adaptations in the industrially and medically important fungal genus Aspergillus.</title>
        <authorList>
            <person name="de Vries R.P."/>
            <person name="Riley R."/>
            <person name="Wiebenga A."/>
            <person name="Aguilar-Osorio G."/>
            <person name="Amillis S."/>
            <person name="Uchima C.A."/>
            <person name="Anderluh G."/>
            <person name="Asadollahi M."/>
            <person name="Askin M."/>
            <person name="Barry K."/>
            <person name="Battaglia E."/>
            <person name="Bayram O."/>
            <person name="Benocci T."/>
            <person name="Braus-Stromeyer S.A."/>
            <person name="Caldana C."/>
            <person name="Canovas D."/>
            <person name="Cerqueira G.C."/>
            <person name="Chen F."/>
            <person name="Chen W."/>
            <person name="Choi C."/>
            <person name="Clum A."/>
            <person name="Dos Santos R.A."/>
            <person name="Damasio A.R."/>
            <person name="Diallinas G."/>
            <person name="Emri T."/>
            <person name="Fekete E."/>
            <person name="Flipphi M."/>
            <person name="Freyberg S."/>
            <person name="Gallo A."/>
            <person name="Gournas C."/>
            <person name="Habgood R."/>
            <person name="Hainaut M."/>
            <person name="Harispe M.L."/>
            <person name="Henrissat B."/>
            <person name="Hilden K.S."/>
            <person name="Hope R."/>
            <person name="Hossain A."/>
            <person name="Karabika E."/>
            <person name="Karaffa L."/>
            <person name="Karanyi Z."/>
            <person name="Krasevec N."/>
            <person name="Kuo A."/>
            <person name="Kusch H."/>
            <person name="LaButti K."/>
            <person name="Lagendijk E.L."/>
            <person name="Lapidus A."/>
            <person name="Levasseur A."/>
            <person name="Lindquist E."/>
            <person name="Lipzen A."/>
            <person name="Logrieco A.F."/>
            <person name="MacCabe A."/>
            <person name="Maekelae M.R."/>
            <person name="Malavazi I."/>
            <person name="Melin P."/>
            <person name="Meyer V."/>
            <person name="Mielnichuk N."/>
            <person name="Miskei M."/>
            <person name="Molnar A.P."/>
            <person name="Mule G."/>
            <person name="Ngan C.Y."/>
            <person name="Orejas M."/>
            <person name="Orosz E."/>
            <person name="Ouedraogo J.P."/>
            <person name="Overkamp K.M."/>
            <person name="Park H.-S."/>
            <person name="Perrone G."/>
            <person name="Piumi F."/>
            <person name="Punt P.J."/>
            <person name="Ram A.F."/>
            <person name="Ramon A."/>
            <person name="Rauscher S."/>
            <person name="Record E."/>
            <person name="Riano-Pachon D.M."/>
            <person name="Robert V."/>
            <person name="Roehrig J."/>
            <person name="Ruller R."/>
            <person name="Salamov A."/>
            <person name="Salih N.S."/>
            <person name="Samson R.A."/>
            <person name="Sandor E."/>
            <person name="Sanguinetti M."/>
            <person name="Schuetze T."/>
            <person name="Sepcic K."/>
            <person name="Shelest E."/>
            <person name="Sherlock G."/>
            <person name="Sophianopoulou V."/>
            <person name="Squina F.M."/>
            <person name="Sun H."/>
            <person name="Susca A."/>
            <person name="Todd R.B."/>
            <person name="Tsang A."/>
            <person name="Unkles S.E."/>
            <person name="van de Wiele N."/>
            <person name="van Rossen-Uffink D."/>
            <person name="Oliveira J.V."/>
            <person name="Vesth T.C."/>
            <person name="Visser J."/>
            <person name="Yu J.-H."/>
            <person name="Zhou M."/>
            <person name="Andersen M.R."/>
            <person name="Archer D.B."/>
            <person name="Baker S.E."/>
            <person name="Benoit I."/>
            <person name="Brakhage A.A."/>
            <person name="Braus G.H."/>
            <person name="Fischer R."/>
            <person name="Frisvad J.C."/>
            <person name="Goldman G.H."/>
            <person name="Houbraken J."/>
            <person name="Oakley B."/>
            <person name="Pocsi I."/>
            <person name="Scazzocchio C."/>
            <person name="Seiboth B."/>
            <person name="vanKuyk P.A."/>
            <person name="Wortman J."/>
            <person name="Dyer P.S."/>
            <person name="Grigoriev I.V."/>
        </authorList>
    </citation>
    <scope>NUCLEOTIDE SEQUENCE [LARGE SCALE GENOMIC DNA]</scope>
    <source>
        <strain evidence="4">DTO 134E9</strain>
    </source>
</reference>
<dbReference type="Proteomes" id="UP000184383">
    <property type="component" value="Unassembled WGS sequence"/>
</dbReference>
<name>A0A1L9RI93_ASPWE</name>
<dbReference type="AlphaFoldDB" id="A0A1L9RI93"/>
<dbReference type="VEuPathDB" id="FungiDB:ASPWEDRAFT_109715"/>
<feature type="domain" description="Heterokaryon incompatibility" evidence="1">
    <location>
        <begin position="27"/>
        <end position="115"/>
    </location>
</feature>
<evidence type="ECO:0000259" key="2">
    <source>
        <dbReference type="Pfam" id="PF26640"/>
    </source>
</evidence>
<organism evidence="3 4">
    <name type="scientific">Aspergillus wentii DTO 134E9</name>
    <dbReference type="NCBI Taxonomy" id="1073089"/>
    <lineage>
        <taxon>Eukaryota</taxon>
        <taxon>Fungi</taxon>
        <taxon>Dikarya</taxon>
        <taxon>Ascomycota</taxon>
        <taxon>Pezizomycotina</taxon>
        <taxon>Eurotiomycetes</taxon>
        <taxon>Eurotiomycetidae</taxon>
        <taxon>Eurotiales</taxon>
        <taxon>Aspergillaceae</taxon>
        <taxon>Aspergillus</taxon>
        <taxon>Aspergillus subgen. Cremei</taxon>
    </lineage>
</organism>
<dbReference type="InterPro" id="IPR058525">
    <property type="entry name" value="DUF8212"/>
</dbReference>
<gene>
    <name evidence="3" type="ORF">ASPWEDRAFT_109715</name>
</gene>
<accession>A0A1L9RI93</accession>
<dbReference type="InterPro" id="IPR010730">
    <property type="entry name" value="HET"/>
</dbReference>
<dbReference type="EMBL" id="KV878212">
    <property type="protein sequence ID" value="OJJ34652.1"/>
    <property type="molecule type" value="Genomic_DNA"/>
</dbReference>
<dbReference type="OrthoDB" id="674604at2759"/>
<evidence type="ECO:0000313" key="4">
    <source>
        <dbReference type="Proteomes" id="UP000184383"/>
    </source>
</evidence>
<protein>
    <submittedName>
        <fullName evidence="3">Uncharacterized protein</fullName>
    </submittedName>
</protein>
<dbReference type="PANTHER" id="PTHR10622:SF10">
    <property type="entry name" value="HET DOMAIN-CONTAINING PROTEIN"/>
    <property type="match status" value="1"/>
</dbReference>
<dbReference type="STRING" id="1073089.A0A1L9RI93"/>
<dbReference type="Pfam" id="PF06985">
    <property type="entry name" value="HET"/>
    <property type="match status" value="1"/>
</dbReference>
<dbReference type="RefSeq" id="XP_040688328.1">
    <property type="nucleotide sequence ID" value="XM_040828107.1"/>
</dbReference>
<feature type="domain" description="DUF8212" evidence="2">
    <location>
        <begin position="220"/>
        <end position="241"/>
    </location>
</feature>
<evidence type="ECO:0000259" key="1">
    <source>
        <dbReference type="Pfam" id="PF06985"/>
    </source>
</evidence>
<dbReference type="GeneID" id="63743955"/>
<evidence type="ECO:0000313" key="3">
    <source>
        <dbReference type="EMBL" id="OJJ34652.1"/>
    </source>
</evidence>
<feature type="non-terminal residue" evidence="3">
    <location>
        <position position="241"/>
    </location>
</feature>
<keyword evidence="4" id="KW-1185">Reference proteome</keyword>
<dbReference type="Pfam" id="PF26640">
    <property type="entry name" value="DUF8212"/>
    <property type="match status" value="1"/>
</dbReference>
<proteinExistence type="predicted"/>
<sequence length="241" mass="27681">MRLLHTKETRSGGFRIEEFQNEEALEYAILSHTWNEEEVTFQEILTGRPVPKKGFQKIKDCCARARQDGIEYAWVDTCCIDKTSSAELSEAINSMYRWYENAVVCYTYLVDIEDESEIAASRWFTRGWTLQELIAPLNMLFFNKSWMFLGTKDGLRDTLALLTGIPPGVLSGQDDLDSISVAQRLSWAAFRVTTRPEDRAYSLLGIFGINMPLIYGEGGRAFIRLQEEILKVFDDQTIFAW</sequence>
<dbReference type="PANTHER" id="PTHR10622">
    <property type="entry name" value="HET DOMAIN-CONTAINING PROTEIN"/>
    <property type="match status" value="1"/>
</dbReference>